<evidence type="ECO:0000256" key="1">
    <source>
        <dbReference type="SAM" id="MobiDB-lite"/>
    </source>
</evidence>
<dbReference type="EMBL" id="AP003504">
    <property type="protein sequence ID" value="BAD53421.1"/>
    <property type="molecule type" value="Genomic_DNA"/>
</dbReference>
<dbReference type="Proteomes" id="UP000817658">
    <property type="component" value="Chromosome 1"/>
</dbReference>
<dbReference type="GO" id="GO:0008233">
    <property type="term" value="F:peptidase activity"/>
    <property type="evidence" value="ECO:0007669"/>
    <property type="project" value="UniProtKB-KW"/>
</dbReference>
<protein>
    <submittedName>
        <fullName evidence="2">Ulp1 protease-like</fullName>
    </submittedName>
</protein>
<proteinExistence type="predicted"/>
<reference evidence="2" key="1">
    <citation type="journal article" date="2002" name="Nature">
        <title>The genome sequence and structure of rice chromosome 1.</title>
        <authorList>
            <person name="Sasaki T."/>
            <person name="Matsumoto T."/>
            <person name="Yamamoto K."/>
            <person name="Sakata K."/>
            <person name="Baba T."/>
            <person name="Katayose Y."/>
            <person name="Wu J."/>
            <person name="Niimura Y."/>
            <person name="Cheng Z."/>
            <person name="Nagamura Y."/>
            <person name="Antonio B.A."/>
            <person name="Kanamori H."/>
            <person name="Hosokawa S."/>
            <person name="Masukawa M."/>
            <person name="Arikawa K."/>
            <person name="Chiden Y."/>
            <person name="Hayashi M."/>
            <person name="Okamoto M."/>
            <person name="Ando T."/>
            <person name="Aoki H."/>
            <person name="Arita K."/>
            <person name="Hamada M."/>
            <person name="Harada C."/>
            <person name="Hijishita S."/>
            <person name="Honda M."/>
            <person name="Ichikawa Y."/>
            <person name="Idonuma A."/>
            <person name="Iijima M."/>
            <person name="Ikeda M."/>
            <person name="Ikeno M."/>
            <person name="Itoh S."/>
            <person name="Itoh T."/>
            <person name="Itoh Y."/>
            <person name="Itoh Y."/>
            <person name="Iwabuchi A."/>
            <person name="Kamiya K."/>
            <person name="Karasawa W."/>
            <person name="Katagiri S."/>
            <person name="Kikuta A."/>
            <person name="Kobayashi N."/>
            <person name="Kono I."/>
            <person name="Machita K."/>
            <person name="Maehara T."/>
            <person name="Mizuno H."/>
            <person name="Mizubayashi T."/>
            <person name="Mukai Y."/>
            <person name="Nagasaki H."/>
            <person name="Nakashima M."/>
            <person name="Nakama Y."/>
            <person name="Nakamichi Y."/>
            <person name="Nakamura M."/>
            <person name="Namiki N."/>
            <person name="Negishi M."/>
            <person name="Ohta I."/>
            <person name="Ono N."/>
            <person name="Saji S."/>
            <person name="Sakai K."/>
            <person name="Shibata M."/>
            <person name="Shimokawa T."/>
            <person name="Shomura A."/>
            <person name="Song J."/>
            <person name="Takazaki Y."/>
            <person name="Terasawa K."/>
            <person name="Tsuji K."/>
            <person name="Waki K."/>
            <person name="Yamagata H."/>
            <person name="Yamane H."/>
            <person name="Yoshiki S."/>
            <person name="Yoshihara R."/>
            <person name="Yukawa K."/>
            <person name="Zhong H."/>
            <person name="Iwama H."/>
            <person name="Endo T."/>
            <person name="Ito H."/>
            <person name="Hahn J.H."/>
            <person name="Kim H.I."/>
            <person name="Eun M.Y."/>
            <person name="Yano M."/>
            <person name="Jiang J."/>
            <person name="Gojobori T."/>
        </authorList>
    </citation>
    <scope>NUCLEOTIDE SEQUENCE [LARGE SCALE GENOMIC DNA]</scope>
</reference>
<sequence>MGLRDGFSNNKLLDDFGRGEIQPVQVNLPTKIGTIIVIDNLVYRDHPSLKLRGVPKDVRSHDIERVRNKVHKIAKCFTQRSLTTMTPSFETYPTVPLRRLDKASEEPEGTSAGDAQSR</sequence>
<gene>
    <name evidence="2" type="primary">P0025A05.9</name>
</gene>
<feature type="region of interest" description="Disordered" evidence="1">
    <location>
        <begin position="95"/>
        <end position="118"/>
    </location>
</feature>
<evidence type="ECO:0000313" key="2">
    <source>
        <dbReference type="EMBL" id="BAD53421.1"/>
    </source>
</evidence>
<dbReference type="AlphaFoldDB" id="Q5ZAG7"/>
<dbReference type="GO" id="GO:0006508">
    <property type="term" value="P:proteolysis"/>
    <property type="evidence" value="ECO:0007669"/>
    <property type="project" value="UniProtKB-KW"/>
</dbReference>
<keyword evidence="2" id="KW-0378">Hydrolase</keyword>
<keyword evidence="2" id="KW-0645">Protease</keyword>
<name>Q5ZAG7_ORYSJ</name>
<accession>Q5ZAG7</accession>
<organism evidence="2">
    <name type="scientific">Oryza sativa subsp. japonica</name>
    <name type="common">Rice</name>
    <dbReference type="NCBI Taxonomy" id="39947"/>
    <lineage>
        <taxon>Eukaryota</taxon>
        <taxon>Viridiplantae</taxon>
        <taxon>Streptophyta</taxon>
        <taxon>Embryophyta</taxon>
        <taxon>Tracheophyta</taxon>
        <taxon>Spermatophyta</taxon>
        <taxon>Magnoliopsida</taxon>
        <taxon>Liliopsida</taxon>
        <taxon>Poales</taxon>
        <taxon>Poaceae</taxon>
        <taxon>BOP clade</taxon>
        <taxon>Oryzoideae</taxon>
        <taxon>Oryzeae</taxon>
        <taxon>Oryzinae</taxon>
        <taxon>Oryza</taxon>
        <taxon>Oryza sativa</taxon>
    </lineage>
</organism>